<dbReference type="GO" id="GO:0005739">
    <property type="term" value="C:mitochondrion"/>
    <property type="evidence" value="ECO:0007669"/>
    <property type="project" value="UniProtKB-SubCell"/>
</dbReference>
<dbReference type="Proteomes" id="UP001283361">
    <property type="component" value="Unassembled WGS sequence"/>
</dbReference>
<protein>
    <recommendedName>
        <fullName evidence="14">Probable D-lactate dehydrogenase, mitochondrial</fullName>
        <ecNumber evidence="10">1.1.2.4</ecNumber>
    </recommendedName>
</protein>
<evidence type="ECO:0000256" key="3">
    <source>
        <dbReference type="ARBA" id="ARBA00008000"/>
    </source>
</evidence>
<dbReference type="GO" id="GO:1903457">
    <property type="term" value="P:lactate catabolic process"/>
    <property type="evidence" value="ECO:0007669"/>
    <property type="project" value="TreeGrafter"/>
</dbReference>
<accession>A0AAE1B5E2</accession>
<dbReference type="PANTHER" id="PTHR11748">
    <property type="entry name" value="D-LACTATE DEHYDROGENASE"/>
    <property type="match status" value="1"/>
</dbReference>
<evidence type="ECO:0000256" key="9">
    <source>
        <dbReference type="ARBA" id="ARBA00023128"/>
    </source>
</evidence>
<keyword evidence="17" id="KW-1185">Reference proteome</keyword>
<dbReference type="Gene3D" id="1.10.45.10">
    <property type="entry name" value="Vanillyl-alcohol Oxidase, Chain A, domain 4"/>
    <property type="match status" value="1"/>
</dbReference>
<evidence type="ECO:0000256" key="12">
    <source>
        <dbReference type="ARBA" id="ARBA00053432"/>
    </source>
</evidence>
<comment type="similarity">
    <text evidence="3">Belongs to the FAD-binding oxidoreductase/transferase type 4 family.</text>
</comment>
<keyword evidence="8" id="KW-0560">Oxidoreductase</keyword>
<evidence type="ECO:0000256" key="4">
    <source>
        <dbReference type="ARBA" id="ARBA00022630"/>
    </source>
</evidence>
<evidence type="ECO:0000256" key="8">
    <source>
        <dbReference type="ARBA" id="ARBA00023002"/>
    </source>
</evidence>
<proteinExistence type="inferred from homology"/>
<comment type="cofactor">
    <cofactor evidence="1">
        <name>FAD</name>
        <dbReference type="ChEBI" id="CHEBI:57692"/>
    </cofactor>
</comment>
<keyword evidence="5" id="KW-0274">FAD</keyword>
<evidence type="ECO:0000256" key="2">
    <source>
        <dbReference type="ARBA" id="ARBA00004173"/>
    </source>
</evidence>
<comment type="caution">
    <text evidence="16">The sequence shown here is derived from an EMBL/GenBank/DDBJ whole genome shotgun (WGS) entry which is preliminary data.</text>
</comment>
<reference evidence="16" key="1">
    <citation type="journal article" date="2023" name="G3 (Bethesda)">
        <title>A reference genome for the long-term kleptoplast-retaining sea slug Elysia crispata morphotype clarki.</title>
        <authorList>
            <person name="Eastman K.E."/>
            <person name="Pendleton A.L."/>
            <person name="Shaikh M.A."/>
            <person name="Suttiyut T."/>
            <person name="Ogas R."/>
            <person name="Tomko P."/>
            <person name="Gavelis G."/>
            <person name="Widhalm J.R."/>
            <person name="Wisecaver J.H."/>
        </authorList>
    </citation>
    <scope>NUCLEOTIDE SEQUENCE</scope>
    <source>
        <strain evidence="16">ECLA1</strain>
    </source>
</reference>
<dbReference type="InterPro" id="IPR016166">
    <property type="entry name" value="FAD-bd_PCMH"/>
</dbReference>
<dbReference type="SUPFAM" id="SSF55103">
    <property type="entry name" value="FAD-linked oxidases, C-terminal domain"/>
    <property type="match status" value="2"/>
</dbReference>
<dbReference type="FunFam" id="3.30.70.2740:FF:000001">
    <property type="entry name" value="D-lactate dehydrogenase mitochondrial"/>
    <property type="match status" value="1"/>
</dbReference>
<evidence type="ECO:0000256" key="14">
    <source>
        <dbReference type="ARBA" id="ARBA00072812"/>
    </source>
</evidence>
<evidence type="ECO:0000259" key="15">
    <source>
        <dbReference type="PROSITE" id="PS51387"/>
    </source>
</evidence>
<dbReference type="SUPFAM" id="SSF56176">
    <property type="entry name" value="FAD-binding/transporter-associated domain-like"/>
    <property type="match status" value="1"/>
</dbReference>
<keyword evidence="6" id="KW-0809">Transit peptide</keyword>
<evidence type="ECO:0000256" key="11">
    <source>
        <dbReference type="ARBA" id="ARBA00051477"/>
    </source>
</evidence>
<feature type="domain" description="FAD-binding PCMH-type" evidence="15">
    <location>
        <begin position="72"/>
        <end position="252"/>
    </location>
</feature>
<evidence type="ECO:0000256" key="7">
    <source>
        <dbReference type="ARBA" id="ARBA00022990"/>
    </source>
</evidence>
<dbReference type="PROSITE" id="PS51387">
    <property type="entry name" value="FAD_PCMH"/>
    <property type="match status" value="1"/>
</dbReference>
<dbReference type="Pfam" id="PF01565">
    <property type="entry name" value="FAD_binding_4"/>
    <property type="match status" value="1"/>
</dbReference>
<comment type="catalytic activity">
    <reaction evidence="11">
        <text>(R)-lactate + 2 Fe(III)-[cytochrome c] = 2 Fe(II)-[cytochrome c] + pyruvate + 2 H(+)</text>
        <dbReference type="Rhea" id="RHEA:13521"/>
        <dbReference type="Rhea" id="RHEA-COMP:10350"/>
        <dbReference type="Rhea" id="RHEA-COMP:14399"/>
        <dbReference type="ChEBI" id="CHEBI:15361"/>
        <dbReference type="ChEBI" id="CHEBI:15378"/>
        <dbReference type="ChEBI" id="CHEBI:16004"/>
        <dbReference type="ChEBI" id="CHEBI:29033"/>
        <dbReference type="ChEBI" id="CHEBI:29034"/>
        <dbReference type="EC" id="1.1.2.4"/>
    </reaction>
    <physiologicalReaction direction="left-to-right" evidence="11">
        <dbReference type="Rhea" id="RHEA:13522"/>
    </physiologicalReaction>
</comment>
<evidence type="ECO:0000256" key="10">
    <source>
        <dbReference type="ARBA" id="ARBA00038897"/>
    </source>
</evidence>
<dbReference type="AlphaFoldDB" id="A0AAE1B5E2"/>
<dbReference type="InterPro" id="IPR016171">
    <property type="entry name" value="Vanillyl_alc_oxidase_C-sub2"/>
</dbReference>
<gene>
    <name evidence="16" type="ORF">RRG08_051440</name>
</gene>
<dbReference type="InterPro" id="IPR016164">
    <property type="entry name" value="FAD-linked_Oxase-like_C"/>
</dbReference>
<evidence type="ECO:0000256" key="5">
    <source>
        <dbReference type="ARBA" id="ARBA00022827"/>
    </source>
</evidence>
<name>A0AAE1B5E2_9GAST</name>
<sequence length="543" mass="59414">MFLSKYFRFCVQQTVRTISKESSLGKRYSTAAVQPKVDTSFVGALKSIVGDTNVSTADAIREQHGHDESHHDIAMPDVVVFAESVDHVSKVSKLCNDTRVPLIPFGSGTGLEGGVNALQGGVCLDVTKMDQIVQVNAEDFDCIVQPGVMRLGLNSYLRDTGLWFPIDPGADASVCGMCATSASGTNAVKYGTMRENVLNLQVVLPDGRVIDTAGKGRRTKKTSAGYNLTNLFLGSEGTLGTITEATVRLYGIPEKTISAVCHFNEVKEAVDTVVQILQCGIPMAKLEFLDDTAIDCFNRFCKYDMTVAHSLFLEFHGPAYGLEDQFESVKDLIEMNNGFGLKQATDADERNRLWKARHEMVWACTARIPGSKPYSTDVCVPITNLPEVITKTKEMVNEANVIGPMVGHVGDGNFHIFFPCDHSDKETFKKIYNISHRMALIACLYVDKDTDAPICGHVGDGNFHVAFLMTEDQARNERQLALSKSIAKLAMDLNGTCTGEHGIGIGKRDLLIAEVGEETLGAMRQIKQTFDPNNIMNPGKVFF</sequence>
<dbReference type="GO" id="GO:0004458">
    <property type="term" value="F:D-lactate dehydrogenase (cytochrome) activity"/>
    <property type="evidence" value="ECO:0007669"/>
    <property type="project" value="UniProtKB-EC"/>
</dbReference>
<dbReference type="Pfam" id="PF02913">
    <property type="entry name" value="FAD-oxidase_C"/>
    <property type="match status" value="2"/>
</dbReference>
<dbReference type="FunFam" id="3.30.43.10:FF:000010">
    <property type="entry name" value="probable D-lactate dehydrogenase, mitochondrial"/>
    <property type="match status" value="1"/>
</dbReference>
<evidence type="ECO:0000256" key="13">
    <source>
        <dbReference type="ARBA" id="ARBA00063083"/>
    </source>
</evidence>
<dbReference type="FunFam" id="1.10.45.10:FF:000001">
    <property type="entry name" value="D-lactate dehydrogenase mitochondrial"/>
    <property type="match status" value="1"/>
</dbReference>
<evidence type="ECO:0000256" key="6">
    <source>
        <dbReference type="ARBA" id="ARBA00022946"/>
    </source>
</evidence>
<comment type="subunit">
    <text evidence="13">Interacts with CSRP3.</text>
</comment>
<dbReference type="FunFam" id="3.30.465.10:FF:000030">
    <property type="entry name" value="probable D-lactate dehydrogenase, mitochondrial"/>
    <property type="match status" value="1"/>
</dbReference>
<dbReference type="PANTHER" id="PTHR11748:SF111">
    <property type="entry name" value="D-LACTATE DEHYDROGENASE, MITOCHONDRIAL-RELATED"/>
    <property type="match status" value="1"/>
</dbReference>
<dbReference type="InterPro" id="IPR016169">
    <property type="entry name" value="FAD-bd_PCMH_sub2"/>
</dbReference>
<evidence type="ECO:0000313" key="16">
    <source>
        <dbReference type="EMBL" id="KAK3799166.1"/>
    </source>
</evidence>
<dbReference type="EC" id="1.1.2.4" evidence="10"/>
<keyword evidence="7" id="KW-0007">Acetylation</keyword>
<dbReference type="EMBL" id="JAWDGP010000593">
    <property type="protein sequence ID" value="KAK3799166.1"/>
    <property type="molecule type" value="Genomic_DNA"/>
</dbReference>
<evidence type="ECO:0000313" key="17">
    <source>
        <dbReference type="Proteomes" id="UP001283361"/>
    </source>
</evidence>
<dbReference type="GO" id="GO:0008720">
    <property type="term" value="F:D-lactate dehydrogenase (NAD+) activity"/>
    <property type="evidence" value="ECO:0007669"/>
    <property type="project" value="TreeGrafter"/>
</dbReference>
<dbReference type="Gene3D" id="3.30.465.10">
    <property type="match status" value="1"/>
</dbReference>
<keyword evidence="9" id="KW-0496">Mitochondrion</keyword>
<dbReference type="InterPro" id="IPR036318">
    <property type="entry name" value="FAD-bd_PCMH-like_sf"/>
</dbReference>
<keyword evidence="4" id="KW-0285">Flavoprotein</keyword>
<dbReference type="InterPro" id="IPR006094">
    <property type="entry name" value="Oxid_FAD_bind_N"/>
</dbReference>
<comment type="function">
    <text evidence="12">Involved in D-lactate, but not L-lactate catabolic process.</text>
</comment>
<evidence type="ECO:0000256" key="1">
    <source>
        <dbReference type="ARBA" id="ARBA00001974"/>
    </source>
</evidence>
<dbReference type="Gene3D" id="3.30.70.2740">
    <property type="match status" value="1"/>
</dbReference>
<dbReference type="GO" id="GO:0071949">
    <property type="term" value="F:FAD binding"/>
    <property type="evidence" value="ECO:0007669"/>
    <property type="project" value="InterPro"/>
</dbReference>
<dbReference type="InterPro" id="IPR004113">
    <property type="entry name" value="FAD-bd_oxidored_4_C"/>
</dbReference>
<comment type="subcellular location">
    <subcellularLocation>
        <location evidence="2">Mitochondrion</location>
    </subcellularLocation>
</comment>
<organism evidence="16 17">
    <name type="scientific">Elysia crispata</name>
    <name type="common">lettuce slug</name>
    <dbReference type="NCBI Taxonomy" id="231223"/>
    <lineage>
        <taxon>Eukaryota</taxon>
        <taxon>Metazoa</taxon>
        <taxon>Spiralia</taxon>
        <taxon>Lophotrochozoa</taxon>
        <taxon>Mollusca</taxon>
        <taxon>Gastropoda</taxon>
        <taxon>Heterobranchia</taxon>
        <taxon>Euthyneura</taxon>
        <taxon>Panpulmonata</taxon>
        <taxon>Sacoglossa</taxon>
        <taxon>Placobranchoidea</taxon>
        <taxon>Plakobranchidae</taxon>
        <taxon>Elysia</taxon>
    </lineage>
</organism>